<dbReference type="Pfam" id="PF14465">
    <property type="entry name" value="WHD_1st_NFRKB"/>
    <property type="match status" value="1"/>
</dbReference>
<dbReference type="InterPro" id="IPR025220">
    <property type="entry name" value="NFRKB_WH_1"/>
</dbReference>
<evidence type="ECO:0000256" key="2">
    <source>
        <dbReference type="ARBA" id="ARBA00023242"/>
    </source>
</evidence>
<evidence type="ECO:0000256" key="3">
    <source>
        <dbReference type="SAM" id="MobiDB-lite"/>
    </source>
</evidence>
<dbReference type="Pfam" id="PF25793">
    <property type="entry name" value="WHD_2nd_NFRKB"/>
    <property type="match status" value="1"/>
</dbReference>
<dbReference type="VEuPathDB" id="VectorBase:ASIC013481"/>
<feature type="region of interest" description="Disordered" evidence="3">
    <location>
        <begin position="752"/>
        <end position="776"/>
    </location>
</feature>
<feature type="region of interest" description="Disordered" evidence="3">
    <location>
        <begin position="1980"/>
        <end position="2000"/>
    </location>
</feature>
<name>A0A084W5P1_ANOSI</name>
<feature type="compositionally biased region" description="Polar residues" evidence="3">
    <location>
        <begin position="987"/>
        <end position="1002"/>
    </location>
</feature>
<dbReference type="PROSITE" id="PS51916">
    <property type="entry name" value="DEUBAD"/>
    <property type="match status" value="1"/>
</dbReference>
<accession>A0A084W5P1</accession>
<evidence type="ECO:0000259" key="4">
    <source>
        <dbReference type="PROSITE" id="PS51916"/>
    </source>
</evidence>
<evidence type="ECO:0000313" key="7">
    <source>
        <dbReference type="Proteomes" id="UP000030765"/>
    </source>
</evidence>
<feature type="compositionally biased region" description="Polar residues" evidence="3">
    <location>
        <begin position="1066"/>
        <end position="1080"/>
    </location>
</feature>
<dbReference type="InterPro" id="IPR024867">
    <property type="entry name" value="NFRKB"/>
</dbReference>
<comment type="subcellular location">
    <subcellularLocation>
        <location evidence="1">Nucleus</location>
    </subcellularLocation>
</comment>
<dbReference type="GO" id="GO:0031011">
    <property type="term" value="C:Ino80 complex"/>
    <property type="evidence" value="ECO:0007669"/>
    <property type="project" value="InterPro"/>
</dbReference>
<dbReference type="InterPro" id="IPR038106">
    <property type="entry name" value="NFRKB_winged_sf"/>
</dbReference>
<feature type="compositionally biased region" description="Low complexity" evidence="3">
    <location>
        <begin position="23"/>
        <end position="39"/>
    </location>
</feature>
<evidence type="ECO:0000256" key="1">
    <source>
        <dbReference type="ARBA" id="ARBA00004123"/>
    </source>
</evidence>
<dbReference type="PANTHER" id="PTHR13052:SF3">
    <property type="entry name" value="NUCLEAR FACTOR RELATED TO KAPPA-B-BINDING PROTEIN"/>
    <property type="match status" value="1"/>
</dbReference>
<protein>
    <submittedName>
        <fullName evidence="5 6">Nfrkb</fullName>
    </submittedName>
</protein>
<dbReference type="VEuPathDB" id="VectorBase:ASIS001400"/>
<dbReference type="EMBL" id="ATLV01020677">
    <property type="status" value="NOT_ANNOTATED_CDS"/>
    <property type="molecule type" value="Genomic_DNA"/>
</dbReference>
<feature type="region of interest" description="Disordered" evidence="3">
    <location>
        <begin position="1066"/>
        <end position="1099"/>
    </location>
</feature>
<sequence>MEKQHNNDQSAADADCGADTLTDNSYVSSSGSDSDESNTSLLEKNSILSDKFMLPKDLCENAAIFNEFFSPSLWDSMPQTCRQHLIKFLPISPEDQPSEPTKLVHDLFTHKLHRFGTDQMTVFQHNLAEGNFRSDIVKLRCSLGKSLRKERKMLELQRMARLAQNVVLSREATLLAELQTNGGSFMPPAFPPSFAPSGYRNRWARQLHGTKEMEKCRINAKKRYLREICSVSELTGIPLSISDEEDCLDAIPSGPVRKQRRMFGAGAPHVSSDNSQSIHRQGNNVTFGGGQKRASHPGGTSGIGANVFDGTNFVTPKLFVVTDEHYQKLLLQYRKRKIEEPNHPELDLDGVKLKDVVSRTQLAAGYRRILPLPKVYMPETMNEGSIDDSEKVRSLKSIKASRMSSDQDDSKYTPNTAIMKTGSVVAKVEPFENDGKLIPKVEQLSSSMFDLSNAQMDVKPPTATLCKQEDIETLLPTVAPDLPGACFADQSEEKIIASTKKQQTLPMVKPGTETEASGPGAVAVDIIIGNDTHACFLSLVRDLFCSNPDHRSTMGELQVKLNAWAKSATAARNSWYNEYQNNGDWNLTLQSAVQFLTGEFQHQPEDFVPYIEHKVALNILQWIGASRDGDCRLVPLCAFWQSRKLEMGLTFTGRHPKTPSIATNVHGAAGTPTTGNTAGSASGTAAPAPSAKGKNKNSITNTKLLLLSSNSSSSSSSSLSSISSMTTIGDGSPMLAEAPAAGSMSLGAALCSNHGDDDGSVSERSVSPPPPRFPTDWAVRKATDEEVRSFREQEKLRYENPHMAFTYKQHSYDSVVGPVKGIYTQVPGISKARGHSMLVADRPNFVTILTLVRDATARLPNGEGTRADICELLKSSQYISPTATDQILQTIVSGALDRMHTEHDPCVKYDAKRKIWIYLHRNRTEEEFERLHLQYQGFTKHKKTVVRKSTKCHKENASPTSKSASKIASVENAPTDSLSSVDMAHEQSGSGDLSSGATSHLELSNATGGNAVAIKSPVVSAPVASSSVKPATSLLKKQPLSSISNAPPDEIYSGGGTLTKKVVQQPDQGMSQAGQQQPLLASTEPPTEPTMNIAPKTSGSVTIITSTGSSVKTIKIPKSSLSLATKPANVYGPNSSTVGGAQMENSSPVESGVPSYLTLPQKNVLVSTFVSTAKPSPETTSIVSTVGLRKVPSMPIVVQSSPAATHLQSSSTLVSSAAEVEKRVQPGSSVLSIRQLSNSNNTGIVVASGPTSATGAGVPDQSSPSVVPSQVLLQTKALQFPLSGATIVSSTGGSPGVKVSTTMVGVVAPSPKPIFTTSTGSSHIKTLPASATASILSAQNSPSAVVSTAILPPQRVVVSSGTAYTTANSIAGSAGITLKSSGLVTSVSGSQSTATIIPSNATHRVIRPATNLISTITLAKGQQSVLTPAQQKQILQNLLCQQQKQQILTAKKIGPAQVVASSATPVSGESKPGETTNQPAATVSLLQDNQRLAGAVSTFKLQHHPNANQTIRALSPQIVRITPTRVSGSGLASNAGSANSTTTIAVSSPMSPMSAGMKMMKVHPSGILTSTGTHTMLPAGTVATGNVVAVSGAAGAGSTATMRVLKTATGTTTVIKTAGVHGASPTATQLSPQTRTIHQAKLRKDGSSPIVSKVTVTPNVSSAGQLIQLESLLQKQGITTTTSTNLPGGVVGSTFLKIASTGKAGQPQFLQFSTNTTNVATGTQVAASVSPVTSVSGGGHQYTVLAQNPRNIISVTPSTAGTTNRPANMPITIVSSMAQDVNDGLKSPASTHVSGSAALASIGAVSTVSAATGATVLSHATGTGKLPQANKIKLFASNIATVSSGQQQQGTIISPKTSMTSTVLSGSGGEFLNAKIIGVRNVAAAKMKGGSSLSIMNAANLNIAHIGGKPIIIANSSALSGGASVSANTATGIVTNSNPGNSSAGTGSTMVLTSNANYSNVLQIDPSAKGKNVINASSVASGEGGGTAGTSGSGTNVNSQTGHLQTQTLMLGNQLVKVQTIQAATAGKLTHQKRHTTILSDGSSAGQRDTISAPSTILTTAGGCTVVPQQQQTAPLSASGNAATGAMSNAPKSISVNSSVAAGVMSKSIVKIQPGSSAASNTTAKVCLKRHCDTE</sequence>
<feature type="compositionally biased region" description="Low complexity" evidence="3">
    <location>
        <begin position="667"/>
        <end position="697"/>
    </location>
</feature>
<dbReference type="GO" id="GO:0002020">
    <property type="term" value="F:protease binding"/>
    <property type="evidence" value="ECO:0007669"/>
    <property type="project" value="TreeGrafter"/>
</dbReference>
<gene>
    <name evidence="5" type="ORF">ZHAS_00013481</name>
</gene>
<keyword evidence="2" id="KW-0539">Nucleus</keyword>
<feature type="region of interest" description="Disordered" evidence="3">
    <location>
        <begin position="946"/>
        <end position="1002"/>
    </location>
</feature>
<dbReference type="OrthoDB" id="70874at2759"/>
<reference evidence="5 7" key="1">
    <citation type="journal article" date="2014" name="BMC Genomics">
        <title>Genome sequence of Anopheles sinensis provides insight into genetics basis of mosquito competence for malaria parasites.</title>
        <authorList>
            <person name="Zhou D."/>
            <person name="Zhang D."/>
            <person name="Ding G."/>
            <person name="Shi L."/>
            <person name="Hou Q."/>
            <person name="Ye Y."/>
            <person name="Xu Y."/>
            <person name="Zhou H."/>
            <person name="Xiong C."/>
            <person name="Li S."/>
            <person name="Yu J."/>
            <person name="Hong S."/>
            <person name="Yu X."/>
            <person name="Zou P."/>
            <person name="Chen C."/>
            <person name="Chang X."/>
            <person name="Wang W."/>
            <person name="Lv Y."/>
            <person name="Sun Y."/>
            <person name="Ma L."/>
            <person name="Shen B."/>
            <person name="Zhu C."/>
        </authorList>
    </citation>
    <scope>NUCLEOTIDE SEQUENCE [LARGE SCALE GENOMIC DNA]</scope>
</reference>
<dbReference type="InterPro" id="IPR057748">
    <property type="entry name" value="NFRKB_WH_2"/>
</dbReference>
<dbReference type="CDD" id="cd21865">
    <property type="entry name" value="DEUBAD_NFRKB"/>
    <property type="match status" value="1"/>
</dbReference>
<feature type="compositionally biased region" description="Polar residues" evidence="3">
    <location>
        <begin position="957"/>
        <end position="980"/>
    </location>
</feature>
<feature type="region of interest" description="Disordered" evidence="3">
    <location>
        <begin position="1"/>
        <end position="39"/>
    </location>
</feature>
<reference evidence="6" key="2">
    <citation type="submission" date="2020-05" db="UniProtKB">
        <authorList>
            <consortium name="EnsemblMetazoa"/>
        </authorList>
    </citation>
    <scope>IDENTIFICATION</scope>
</reference>
<feature type="compositionally biased region" description="Gly residues" evidence="3">
    <location>
        <begin position="1982"/>
        <end position="1992"/>
    </location>
</feature>
<proteinExistence type="predicted"/>
<dbReference type="STRING" id="74873.A0A084W5P1"/>
<feature type="domain" description="DEUBAD" evidence="4">
    <location>
        <begin position="55"/>
        <end position="172"/>
    </location>
</feature>
<feature type="region of interest" description="Disordered" evidence="3">
    <location>
        <begin position="658"/>
        <end position="697"/>
    </location>
</feature>
<dbReference type="InterPro" id="IPR044867">
    <property type="entry name" value="DEUBAD_dom"/>
</dbReference>
<keyword evidence="7" id="KW-1185">Reference proteome</keyword>
<evidence type="ECO:0000313" key="6">
    <source>
        <dbReference type="EnsemblMetazoa" id="ASIC013481-PA"/>
    </source>
</evidence>
<dbReference type="Gene3D" id="1.10.10.2430">
    <property type="entry name" value="NFRKB winged helix-like domain"/>
    <property type="match status" value="1"/>
</dbReference>
<dbReference type="Proteomes" id="UP000030765">
    <property type="component" value="Unassembled WGS sequence"/>
</dbReference>
<dbReference type="PANTHER" id="PTHR13052">
    <property type="entry name" value="NFRKB-RELATED"/>
    <property type="match status" value="1"/>
</dbReference>
<organism evidence="5">
    <name type="scientific">Anopheles sinensis</name>
    <name type="common">Mosquito</name>
    <dbReference type="NCBI Taxonomy" id="74873"/>
    <lineage>
        <taxon>Eukaryota</taxon>
        <taxon>Metazoa</taxon>
        <taxon>Ecdysozoa</taxon>
        <taxon>Arthropoda</taxon>
        <taxon>Hexapoda</taxon>
        <taxon>Insecta</taxon>
        <taxon>Pterygota</taxon>
        <taxon>Neoptera</taxon>
        <taxon>Endopterygota</taxon>
        <taxon>Diptera</taxon>
        <taxon>Nematocera</taxon>
        <taxon>Culicoidea</taxon>
        <taxon>Culicidae</taxon>
        <taxon>Anophelinae</taxon>
        <taxon>Anopheles</taxon>
    </lineage>
</organism>
<dbReference type="EMBL" id="KE525304">
    <property type="protein sequence ID" value="KFB45535.1"/>
    <property type="molecule type" value="Genomic_DNA"/>
</dbReference>
<evidence type="ECO:0000313" key="5">
    <source>
        <dbReference type="EMBL" id="KFB45535.1"/>
    </source>
</evidence>
<dbReference type="EnsemblMetazoa" id="ASIC013481-RA">
    <property type="protein sequence ID" value="ASIC013481-PA"/>
    <property type="gene ID" value="ASIC013481"/>
</dbReference>